<name>A0AA40A7A8_9PEZI</name>
<feature type="domain" description="Amine oxidase" evidence="6">
    <location>
        <begin position="36"/>
        <end position="502"/>
    </location>
</feature>
<feature type="binding site" evidence="3">
    <location>
        <position position="478"/>
    </location>
    <ligand>
        <name>FAD</name>
        <dbReference type="ChEBI" id="CHEBI:57692"/>
    </ligand>
</feature>
<comment type="similarity">
    <text evidence="4">Belongs to the flavin monoamine oxidase family.</text>
</comment>
<gene>
    <name evidence="7" type="ORF">B0H67DRAFT_554743</name>
</gene>
<comment type="caution">
    <text evidence="7">The sequence shown here is derived from an EMBL/GenBank/DDBJ whole genome shotgun (WGS) entry which is preliminary data.</text>
</comment>
<proteinExistence type="inferred from homology"/>
<feature type="binding site" evidence="3">
    <location>
        <position position="272"/>
    </location>
    <ligand>
        <name>FAD</name>
        <dbReference type="ChEBI" id="CHEBI:57692"/>
    </ligand>
</feature>
<evidence type="ECO:0000256" key="1">
    <source>
        <dbReference type="ARBA" id="ARBA00001974"/>
    </source>
</evidence>
<feature type="binding site" evidence="3">
    <location>
        <begin position="81"/>
        <end position="84"/>
    </location>
    <ligand>
        <name>FAD</name>
        <dbReference type="ChEBI" id="CHEBI:57692"/>
    </ligand>
</feature>
<dbReference type="AlphaFoldDB" id="A0AA40A7A8"/>
<dbReference type="GO" id="GO:0009063">
    <property type="term" value="P:amino acid catabolic process"/>
    <property type="evidence" value="ECO:0007669"/>
    <property type="project" value="TreeGrafter"/>
</dbReference>
<comment type="cofactor">
    <cofactor evidence="1 4">
        <name>FAD</name>
        <dbReference type="ChEBI" id="CHEBI:57692"/>
    </cofactor>
</comment>
<dbReference type="PANTHER" id="PTHR10742:SF342">
    <property type="entry name" value="AMINE OXIDASE"/>
    <property type="match status" value="1"/>
</dbReference>
<keyword evidence="4" id="KW-0274">FAD</keyword>
<dbReference type="SUPFAM" id="SSF51905">
    <property type="entry name" value="FAD/NAD(P)-binding domain"/>
    <property type="match status" value="1"/>
</dbReference>
<keyword evidence="8" id="KW-1185">Reference proteome</keyword>
<dbReference type="InterPro" id="IPR050281">
    <property type="entry name" value="Flavin_monoamine_oxidase"/>
</dbReference>
<evidence type="ECO:0000256" key="3">
    <source>
        <dbReference type="PIRSR" id="PIRSR601613-1"/>
    </source>
</evidence>
<dbReference type="InterPro" id="IPR002937">
    <property type="entry name" value="Amino_oxidase"/>
</dbReference>
<evidence type="ECO:0000256" key="5">
    <source>
        <dbReference type="SAM" id="MobiDB-lite"/>
    </source>
</evidence>
<dbReference type="Gene3D" id="3.90.660.10">
    <property type="match status" value="1"/>
</dbReference>
<dbReference type="Pfam" id="PF01593">
    <property type="entry name" value="Amino_oxidase"/>
    <property type="match status" value="1"/>
</dbReference>
<dbReference type="Gene3D" id="1.10.405.10">
    <property type="entry name" value="Guanine Nucleotide Dissociation Inhibitor, domain 1"/>
    <property type="match status" value="1"/>
</dbReference>
<dbReference type="PRINTS" id="PR00757">
    <property type="entry name" value="AMINEOXDASEF"/>
</dbReference>
<dbReference type="PANTHER" id="PTHR10742">
    <property type="entry name" value="FLAVIN MONOAMINE OXIDASE"/>
    <property type="match status" value="1"/>
</dbReference>
<dbReference type="EC" id="1.4.3.-" evidence="4"/>
<feature type="region of interest" description="Disordered" evidence="5">
    <location>
        <begin position="1"/>
        <end position="23"/>
    </location>
</feature>
<dbReference type="InterPro" id="IPR001613">
    <property type="entry name" value="Flavin_amine_oxidase"/>
</dbReference>
<dbReference type="EMBL" id="JAUKUA010000005">
    <property type="protein sequence ID" value="KAK0710633.1"/>
    <property type="molecule type" value="Genomic_DNA"/>
</dbReference>
<evidence type="ECO:0000256" key="2">
    <source>
        <dbReference type="ARBA" id="ARBA00023002"/>
    </source>
</evidence>
<keyword evidence="4" id="KW-0285">Flavoprotein</keyword>
<keyword evidence="2 4" id="KW-0560">Oxidoreductase</keyword>
<evidence type="ECO:0000313" key="7">
    <source>
        <dbReference type="EMBL" id="KAK0710633.1"/>
    </source>
</evidence>
<evidence type="ECO:0000256" key="4">
    <source>
        <dbReference type="RuleBase" id="RU362067"/>
    </source>
</evidence>
<dbReference type="GO" id="GO:0001716">
    <property type="term" value="F:L-amino-acid oxidase activity"/>
    <property type="evidence" value="ECO:0007669"/>
    <property type="project" value="TreeGrafter"/>
</dbReference>
<dbReference type="Gene3D" id="3.50.50.60">
    <property type="entry name" value="FAD/NAD(P)-binding domain"/>
    <property type="match status" value="1"/>
</dbReference>
<evidence type="ECO:0000313" key="8">
    <source>
        <dbReference type="Proteomes" id="UP001172102"/>
    </source>
</evidence>
<dbReference type="SUPFAM" id="SSF54373">
    <property type="entry name" value="FAD-linked reductases, C-terminal domain"/>
    <property type="match status" value="1"/>
</dbReference>
<feature type="region of interest" description="Disordered" evidence="5">
    <location>
        <begin position="565"/>
        <end position="605"/>
    </location>
</feature>
<dbReference type="Proteomes" id="UP001172102">
    <property type="component" value="Unassembled WGS sequence"/>
</dbReference>
<evidence type="ECO:0000259" key="6">
    <source>
        <dbReference type="Pfam" id="PF01593"/>
    </source>
</evidence>
<sequence>MENIQVPVMTGTVADKRPPRQPKAKKFDVGIVGGGIAGLYTALYLQREGHRVHIFEGTERIGGRVHTHYFTPDRDQYYEAGAMRIPMNKFQDIFFDLVKYVNARVSDERHISLIEYILATNNNLVYINGVRPQVTAFDTTPFLIGWPDIPERYQRSTAGELLVAAVDPLIQRLVNADDFEAEFRAIVKDFDQFTFRYYCINVMTGWNNSLVDFVETMTSQTNQFNLSVPELVMQSLDFGVKHWRTIKDGMSRLPEAMAHLVGLENITFGARVIGIGVCGERASITTRGYNGDLKVEFDRVVLAIPPAALRMIVDRPRWDLKKEMAIRALHFEPLYKMGLRFKMRFWERVKPRPSVGGQSTTDLPIRWIVYPSNGIHAEGAGDASGVLLVYSWMTDATNWLPLTPLERQNVAMTCLAQVYNGLKIDGKPLNIHDLFIESADHVWASSTATGDAMFLPGQFAEHFDVARRREGPIYFAGEHLSFHHTWIAGAAHSALDVVRDILKTPQLPPLGPLTPVHLSEPVHGVPPGVKAPFYFQPKNPMFLGTPGSSFNVPVPGHTSYLWPHKGYANDPASGEEQPVESSGDDGGDKGDGESEEDGGTVPKLPGYLGMLDKNALGVVSAHIASPNARAAWAMGRVTFT</sequence>
<reference evidence="7" key="1">
    <citation type="submission" date="2023-06" db="EMBL/GenBank/DDBJ databases">
        <title>Genome-scale phylogeny and comparative genomics of the fungal order Sordariales.</title>
        <authorList>
            <consortium name="Lawrence Berkeley National Laboratory"/>
            <person name="Hensen N."/>
            <person name="Bonometti L."/>
            <person name="Westerberg I."/>
            <person name="Brannstrom I.O."/>
            <person name="Guillou S."/>
            <person name="Cros-Aarteil S."/>
            <person name="Calhoun S."/>
            <person name="Haridas S."/>
            <person name="Kuo A."/>
            <person name="Mondo S."/>
            <person name="Pangilinan J."/>
            <person name="Riley R."/>
            <person name="Labutti K."/>
            <person name="Andreopoulos B."/>
            <person name="Lipzen A."/>
            <person name="Chen C."/>
            <person name="Yanf M."/>
            <person name="Daum C."/>
            <person name="Ng V."/>
            <person name="Clum A."/>
            <person name="Steindorff A."/>
            <person name="Ohm R."/>
            <person name="Martin F."/>
            <person name="Silar P."/>
            <person name="Natvig D."/>
            <person name="Lalanne C."/>
            <person name="Gautier V."/>
            <person name="Ament-Velasquez S.L."/>
            <person name="Kruys A."/>
            <person name="Hutchinson M.I."/>
            <person name="Powell A.J."/>
            <person name="Barry K."/>
            <person name="Miller A.N."/>
            <person name="Grigoriev I.V."/>
            <person name="Debuchy R."/>
            <person name="Gladieux P."/>
            <person name="Thoren M.H."/>
            <person name="Johannesson H."/>
        </authorList>
    </citation>
    <scope>NUCLEOTIDE SEQUENCE</scope>
    <source>
        <strain evidence="7">SMH4607-1</strain>
    </source>
</reference>
<accession>A0AA40A7A8</accession>
<organism evidence="7 8">
    <name type="scientific">Lasiosphaeris hirsuta</name>
    <dbReference type="NCBI Taxonomy" id="260670"/>
    <lineage>
        <taxon>Eukaryota</taxon>
        <taxon>Fungi</taxon>
        <taxon>Dikarya</taxon>
        <taxon>Ascomycota</taxon>
        <taxon>Pezizomycotina</taxon>
        <taxon>Sordariomycetes</taxon>
        <taxon>Sordariomycetidae</taxon>
        <taxon>Sordariales</taxon>
        <taxon>Lasiosphaeriaceae</taxon>
        <taxon>Lasiosphaeris</taxon>
    </lineage>
</organism>
<dbReference type="InterPro" id="IPR036188">
    <property type="entry name" value="FAD/NAD-bd_sf"/>
</dbReference>
<protein>
    <recommendedName>
        <fullName evidence="4">Amine oxidase</fullName>
        <ecNumber evidence="4">1.4.3.-</ecNumber>
    </recommendedName>
</protein>
<feature type="binding site" evidence="3">
    <location>
        <position position="84"/>
    </location>
    <ligand>
        <name>substrate</name>
    </ligand>
</feature>